<evidence type="ECO:0000313" key="3">
    <source>
        <dbReference type="Proteomes" id="UP001500194"/>
    </source>
</evidence>
<keyword evidence="1" id="KW-0472">Membrane</keyword>
<keyword evidence="1" id="KW-0812">Transmembrane</keyword>
<dbReference type="GeneID" id="68572853"/>
<dbReference type="AlphaFoldDB" id="A0AAV3T363"/>
<dbReference type="Proteomes" id="UP001500194">
    <property type="component" value="Unassembled WGS sequence"/>
</dbReference>
<dbReference type="RefSeq" id="WP_227262230.1">
    <property type="nucleotide sequence ID" value="NZ_BAAADU010000002.1"/>
</dbReference>
<reference evidence="2 3" key="1">
    <citation type="journal article" date="2019" name="Int. J. Syst. Evol. Microbiol.">
        <title>The Global Catalogue of Microorganisms (GCM) 10K type strain sequencing project: providing services to taxonomists for standard genome sequencing and annotation.</title>
        <authorList>
            <consortium name="The Broad Institute Genomics Platform"/>
            <consortium name="The Broad Institute Genome Sequencing Center for Infectious Disease"/>
            <person name="Wu L."/>
            <person name="Ma J."/>
        </authorList>
    </citation>
    <scope>NUCLEOTIDE SEQUENCE [LARGE SCALE GENOMIC DNA]</scope>
    <source>
        <strain evidence="2 3">JCM 16327</strain>
    </source>
</reference>
<name>A0AAV3T363_9EURY</name>
<dbReference type="EMBL" id="BAAADU010000002">
    <property type="protein sequence ID" value="GAA0659199.1"/>
    <property type="molecule type" value="Genomic_DNA"/>
</dbReference>
<protein>
    <recommendedName>
        <fullName evidence="4">DUF3784 domain-containing protein</fullName>
    </recommendedName>
</protein>
<gene>
    <name evidence="2" type="ORF">GCM10009019_24610</name>
</gene>
<proteinExistence type="predicted"/>
<evidence type="ECO:0000313" key="2">
    <source>
        <dbReference type="EMBL" id="GAA0659199.1"/>
    </source>
</evidence>
<organism evidence="2 3">
    <name type="scientific">Salarchaeum japonicum</name>
    <dbReference type="NCBI Taxonomy" id="555573"/>
    <lineage>
        <taxon>Archaea</taxon>
        <taxon>Methanobacteriati</taxon>
        <taxon>Methanobacteriota</taxon>
        <taxon>Stenosarchaea group</taxon>
        <taxon>Halobacteria</taxon>
        <taxon>Halobacteriales</taxon>
        <taxon>Halobacteriaceae</taxon>
    </lineage>
</organism>
<comment type="caution">
    <text evidence="2">The sequence shown here is derived from an EMBL/GenBank/DDBJ whole genome shotgun (WGS) entry which is preliminary data.</text>
</comment>
<feature type="transmembrane region" description="Helical" evidence="1">
    <location>
        <begin position="50"/>
        <end position="68"/>
    </location>
</feature>
<feature type="transmembrane region" description="Helical" evidence="1">
    <location>
        <begin position="80"/>
        <end position="97"/>
    </location>
</feature>
<accession>A0AAV3T363</accession>
<evidence type="ECO:0008006" key="4">
    <source>
        <dbReference type="Google" id="ProtNLM"/>
    </source>
</evidence>
<keyword evidence="1" id="KW-1133">Transmembrane helix</keyword>
<keyword evidence="3" id="KW-1185">Reference proteome</keyword>
<sequence>MSTAAGVALVGIAVGLTVLLALIARGHTSLIAGVGADTPEHVDDEELGRGFALRLSPAVAGTLALGVLELAGDTTAASRVGYVVLVLAATFWTVAYTRQFDV</sequence>
<evidence type="ECO:0000256" key="1">
    <source>
        <dbReference type="SAM" id="Phobius"/>
    </source>
</evidence>